<feature type="domain" description="VWA-like" evidence="1">
    <location>
        <begin position="287"/>
        <end position="398"/>
    </location>
</feature>
<dbReference type="Pfam" id="PF09967">
    <property type="entry name" value="DUF2201"/>
    <property type="match status" value="1"/>
</dbReference>
<proteinExistence type="predicted"/>
<gene>
    <name evidence="2" type="ORF">R4146_05400</name>
</gene>
<sequence length="424" mass="47805">MDLAQQLSKLQQAQLPSNQAVDATISAATIQLLRTHRFDGEVLIQLRHRYDDGFMGAIGLSWYDHQLVMLINPRRFQAADYTAEQLVATLRQLVLHLVFKHPLMYPKPNPLNRLACDLVVDQYLGADQTHQLAQVNFATGLNLLPDRGSHYYLAQLTGHFQNGNTTHHRPADQLAQLDQKLTGDSHAGWADFDDDEQSLQQGRLKQLMNRSWQNTPEKQRGELPGTITAIIQAQSTAPKIKNWRQLIRMGLGSIPLANKPSAARFNRRQAYRMELPGHIANTMRKINVFVDNSGSMGDAEINALLNEIKHFLSEIPTEITIYSFDAQVHFERRYRTNNAQQVKFERIGGGGTSYQAIFDYLSEHTNLLKDTLTVILTDGKGEKNINAHGINAVIWILTVPLLKFSLDDSFPGQVTTINPEVRGI</sequence>
<evidence type="ECO:0000259" key="1">
    <source>
        <dbReference type="Pfam" id="PF09967"/>
    </source>
</evidence>
<dbReference type="Proteomes" id="UP001370590">
    <property type="component" value="Unassembled WGS sequence"/>
</dbReference>
<organism evidence="2 3">
    <name type="scientific">Nicoliella lavandulae</name>
    <dbReference type="NCBI Taxonomy" id="3082954"/>
    <lineage>
        <taxon>Bacteria</taxon>
        <taxon>Bacillati</taxon>
        <taxon>Bacillota</taxon>
        <taxon>Bacilli</taxon>
        <taxon>Lactobacillales</taxon>
        <taxon>Lactobacillaceae</taxon>
        <taxon>Nicoliella</taxon>
    </lineage>
</organism>
<dbReference type="PANTHER" id="PTHR38730">
    <property type="entry name" value="SLL7028 PROTEIN"/>
    <property type="match status" value="1"/>
</dbReference>
<comment type="caution">
    <text evidence="2">The sequence shown here is derived from an EMBL/GenBank/DDBJ whole genome shotgun (WGS) entry which is preliminary data.</text>
</comment>
<keyword evidence="3" id="KW-1185">Reference proteome</keyword>
<dbReference type="InterPro" id="IPR018698">
    <property type="entry name" value="VWA-like_dom"/>
</dbReference>
<dbReference type="PANTHER" id="PTHR38730:SF1">
    <property type="entry name" value="SLL7028 PROTEIN"/>
    <property type="match status" value="1"/>
</dbReference>
<dbReference type="InterPro" id="IPR036465">
    <property type="entry name" value="vWFA_dom_sf"/>
</dbReference>
<dbReference type="RefSeq" id="WP_339960400.1">
    <property type="nucleotide sequence ID" value="NZ_JAWMWH010000001.1"/>
</dbReference>
<dbReference type="EMBL" id="JAWMWH010000001">
    <property type="protein sequence ID" value="MEJ6400593.1"/>
    <property type="molecule type" value="Genomic_DNA"/>
</dbReference>
<protein>
    <submittedName>
        <fullName evidence="2">VWA-like domain-containing protein</fullName>
    </submittedName>
</protein>
<evidence type="ECO:0000313" key="3">
    <source>
        <dbReference type="Proteomes" id="UP001370590"/>
    </source>
</evidence>
<dbReference type="SUPFAM" id="SSF53300">
    <property type="entry name" value="vWA-like"/>
    <property type="match status" value="1"/>
</dbReference>
<name>A0ABU8SL18_9LACO</name>
<accession>A0ABU8SL18</accession>
<reference evidence="2 3" key="1">
    <citation type="submission" date="2023-10" db="EMBL/GenBank/DDBJ databases">
        <title>Nicoliella lavandulae sp. nov. isolated from Lavandula angustifolia flowers.</title>
        <authorList>
            <person name="Alcantara C."/>
            <person name="Zuniga M."/>
            <person name="Landete J.M."/>
            <person name="Monedero V."/>
        </authorList>
    </citation>
    <scope>NUCLEOTIDE SEQUENCE [LARGE SCALE GENOMIC DNA]</scope>
    <source>
        <strain evidence="2 3">Es01</strain>
    </source>
</reference>
<evidence type="ECO:0000313" key="2">
    <source>
        <dbReference type="EMBL" id="MEJ6400593.1"/>
    </source>
</evidence>